<sequence>MATGGSTKTNTVAANTFHKFNFDATTLPQWKADLAAFSTLISAAAAPDGVGETALLKWFGASVERIALLAYVIHGIVPTHVARELTIGDFRADFGWTEVDPAVDATVGLIELENCEPHTLFEKKKRKAPYLGTRFLGGFGQLVDWCAFGQAQARTDANISLILGPQHANASYVFALVAGDRRFANDALSQTRLLWWRENMQVGHGTTTMTFDLLLQSGQRKLQILSSAK</sequence>
<dbReference type="Proteomes" id="UP001204151">
    <property type="component" value="Unassembled WGS sequence"/>
</dbReference>
<name>A0ABT1ZQD1_9BURK</name>
<organism evidence="1 2">
    <name type="scientific">Massilia pinisoli</name>
    <dbReference type="NCBI Taxonomy" id="1772194"/>
    <lineage>
        <taxon>Bacteria</taxon>
        <taxon>Pseudomonadati</taxon>
        <taxon>Pseudomonadota</taxon>
        <taxon>Betaproteobacteria</taxon>
        <taxon>Burkholderiales</taxon>
        <taxon>Oxalobacteraceae</taxon>
        <taxon>Telluria group</taxon>
        <taxon>Massilia</taxon>
    </lineage>
</organism>
<keyword evidence="2" id="KW-1185">Reference proteome</keyword>
<gene>
    <name evidence="1" type="ORF">NX784_09875</name>
</gene>
<reference evidence="1 2" key="1">
    <citation type="submission" date="2022-08" db="EMBL/GenBank/DDBJ databases">
        <title>Reclassification of Massilia species as members of the genera Telluria, Duganella, Pseudoduganella, Mokoshia gen. nov. and Zemynaea gen. nov. using orthogonal and non-orthogonal genome-based approaches.</title>
        <authorList>
            <person name="Bowman J.P."/>
        </authorList>
    </citation>
    <scope>NUCLEOTIDE SEQUENCE [LARGE SCALE GENOMIC DNA]</scope>
    <source>
        <strain evidence="1 2">JCM 31316</strain>
    </source>
</reference>
<evidence type="ECO:0000313" key="2">
    <source>
        <dbReference type="Proteomes" id="UP001204151"/>
    </source>
</evidence>
<dbReference type="RefSeq" id="WP_258816467.1">
    <property type="nucleotide sequence ID" value="NZ_JANUGW010000005.1"/>
</dbReference>
<comment type="caution">
    <text evidence="1">The sequence shown here is derived from an EMBL/GenBank/DDBJ whole genome shotgun (WGS) entry which is preliminary data.</text>
</comment>
<proteinExistence type="predicted"/>
<accession>A0ABT1ZQD1</accession>
<protein>
    <submittedName>
        <fullName evidence="1">Uncharacterized protein</fullName>
    </submittedName>
</protein>
<dbReference type="EMBL" id="JANUGW010000005">
    <property type="protein sequence ID" value="MCS0581899.1"/>
    <property type="molecule type" value="Genomic_DNA"/>
</dbReference>
<evidence type="ECO:0000313" key="1">
    <source>
        <dbReference type="EMBL" id="MCS0581899.1"/>
    </source>
</evidence>